<evidence type="ECO:0000256" key="7">
    <source>
        <dbReference type="ARBA" id="ARBA00022741"/>
    </source>
</evidence>
<keyword evidence="10" id="KW-1133">Transmembrane helix</keyword>
<evidence type="ECO:0000256" key="12">
    <source>
        <dbReference type="ARBA" id="ARBA00023136"/>
    </source>
</evidence>
<evidence type="ECO:0000256" key="1">
    <source>
        <dbReference type="ARBA" id="ARBA00000085"/>
    </source>
</evidence>
<evidence type="ECO:0000256" key="13">
    <source>
        <dbReference type="ARBA" id="ARBA00039401"/>
    </source>
</evidence>
<evidence type="ECO:0000256" key="8">
    <source>
        <dbReference type="ARBA" id="ARBA00022777"/>
    </source>
</evidence>
<keyword evidence="7" id="KW-0547">Nucleotide-binding</keyword>
<dbReference type="GO" id="GO:0000156">
    <property type="term" value="F:phosphorelay response regulator activity"/>
    <property type="evidence" value="ECO:0007669"/>
    <property type="project" value="TreeGrafter"/>
</dbReference>
<dbReference type="Pfam" id="PF02518">
    <property type="entry name" value="HATPase_c"/>
    <property type="match status" value="1"/>
</dbReference>
<dbReference type="PANTHER" id="PTHR42878:SF7">
    <property type="entry name" value="SENSOR HISTIDINE KINASE GLRK"/>
    <property type="match status" value="1"/>
</dbReference>
<dbReference type="CDD" id="cd00082">
    <property type="entry name" value="HisKA"/>
    <property type="match status" value="1"/>
</dbReference>
<keyword evidence="6" id="KW-0812">Transmembrane</keyword>
<evidence type="ECO:0000259" key="14">
    <source>
        <dbReference type="PROSITE" id="PS50109"/>
    </source>
</evidence>
<keyword evidence="12" id="KW-0472">Membrane</keyword>
<dbReference type="Gene3D" id="3.30.565.10">
    <property type="entry name" value="Histidine kinase-like ATPase, C-terminal domain"/>
    <property type="match status" value="1"/>
</dbReference>
<protein>
    <recommendedName>
        <fullName evidence="13">Sensor-like histidine kinase SenX3</fullName>
        <ecNumber evidence="3">2.7.13.3</ecNumber>
    </recommendedName>
</protein>
<dbReference type="GO" id="GO:0005524">
    <property type="term" value="F:ATP binding"/>
    <property type="evidence" value="ECO:0007669"/>
    <property type="project" value="UniProtKB-KW"/>
</dbReference>
<dbReference type="SMART" id="SM01079">
    <property type="entry name" value="CHASE"/>
    <property type="match status" value="1"/>
</dbReference>
<dbReference type="GO" id="GO:0007234">
    <property type="term" value="P:osmosensory signaling via phosphorelay pathway"/>
    <property type="evidence" value="ECO:0007669"/>
    <property type="project" value="TreeGrafter"/>
</dbReference>
<dbReference type="InterPro" id="IPR050351">
    <property type="entry name" value="BphY/WalK/GraS-like"/>
</dbReference>
<dbReference type="GO" id="GO:0000155">
    <property type="term" value="F:phosphorelay sensor kinase activity"/>
    <property type="evidence" value="ECO:0007669"/>
    <property type="project" value="InterPro"/>
</dbReference>
<dbReference type="SUPFAM" id="SSF55874">
    <property type="entry name" value="ATPase domain of HSP90 chaperone/DNA topoisomerase II/histidine kinase"/>
    <property type="match status" value="1"/>
</dbReference>
<accession>A0A285IRB8</accession>
<dbReference type="InterPro" id="IPR003594">
    <property type="entry name" value="HATPase_dom"/>
</dbReference>
<dbReference type="GO" id="GO:0005886">
    <property type="term" value="C:plasma membrane"/>
    <property type="evidence" value="ECO:0007669"/>
    <property type="project" value="UniProtKB-SubCell"/>
</dbReference>
<evidence type="ECO:0000256" key="4">
    <source>
        <dbReference type="ARBA" id="ARBA00022553"/>
    </source>
</evidence>
<keyword evidence="8 15" id="KW-0418">Kinase</keyword>
<dbReference type="InterPro" id="IPR036890">
    <property type="entry name" value="HATPase_C_sf"/>
</dbReference>
<evidence type="ECO:0000256" key="6">
    <source>
        <dbReference type="ARBA" id="ARBA00022692"/>
    </source>
</evidence>
<keyword evidence="4" id="KW-0597">Phosphoprotein</keyword>
<name>A0A285IRB8_9ACTN</name>
<dbReference type="Pfam" id="PF00512">
    <property type="entry name" value="HisKA"/>
    <property type="match status" value="1"/>
</dbReference>
<dbReference type="SMART" id="SM00388">
    <property type="entry name" value="HisKA"/>
    <property type="match status" value="1"/>
</dbReference>
<keyword evidence="11" id="KW-0902">Two-component regulatory system</keyword>
<sequence>MVLLGILASVGAGVALQRQQRDGFEAVMDRRAALVAQAVTNQAARYIDTLRTTAGAIGAFEELNASKFAQTAAPLGQLRLAGATSLTYLIATDRAGVATAQTKWRGRGVPSLVLAPDKTFQEHIFPIFSVRLDGSTPATTTSDLAASAVPSATLAEARRTGQVTISDPFVLKRDQTLPEEVKQSSFLLTTGLWGPPDANGVKPFRGWLLMGLRSETFLGDSLGLVAQSGIDVTLQATGADALPAVVATLRAVAPGLRDLHRTITIPVAQRHWTLVIASPASTLPGTKNLPAAVTIAGLLFTAALALLVHTLASGRARAEARVMAATADLTATQIVLRQQKADLTAFAGVVAHDLKAPLATVRAHAEYLDEELEGRSAVDAAEIRPDLRKITSGVARMGTLIDDLLTYAAAREGGVQPVDLDLHALADEVAIAHLDAASAARRPMPTIYVGDLPPVSADPALIRQLLNNLVGNAVKYTAPGRTPRVDVTAHATEDGRKVVVQVADRGLGVPAGQHEAIFNGFHRAHQSTGIPGTGLGLAICHRIVERHGGVITAEDNRGGGTIITFSLPAAVGVPVSPAPMNADVAQPQALI</sequence>
<dbReference type="SMART" id="SM00387">
    <property type="entry name" value="HATPase_c"/>
    <property type="match status" value="1"/>
</dbReference>
<organism evidence="15 16">
    <name type="scientific">Paractinoplanes atraurantiacus</name>
    <dbReference type="NCBI Taxonomy" id="1036182"/>
    <lineage>
        <taxon>Bacteria</taxon>
        <taxon>Bacillati</taxon>
        <taxon>Actinomycetota</taxon>
        <taxon>Actinomycetes</taxon>
        <taxon>Micromonosporales</taxon>
        <taxon>Micromonosporaceae</taxon>
        <taxon>Paractinoplanes</taxon>
    </lineage>
</organism>
<dbReference type="EMBL" id="OBDY01000011">
    <property type="protein sequence ID" value="SNY50538.1"/>
    <property type="molecule type" value="Genomic_DNA"/>
</dbReference>
<dbReference type="SUPFAM" id="SSF47384">
    <property type="entry name" value="Homodimeric domain of signal transducing histidine kinase"/>
    <property type="match status" value="1"/>
</dbReference>
<evidence type="ECO:0000313" key="15">
    <source>
        <dbReference type="EMBL" id="SNY50538.1"/>
    </source>
</evidence>
<dbReference type="InterPro" id="IPR036097">
    <property type="entry name" value="HisK_dim/P_sf"/>
</dbReference>
<dbReference type="InterPro" id="IPR004358">
    <property type="entry name" value="Sig_transdc_His_kin-like_C"/>
</dbReference>
<dbReference type="Pfam" id="PF03924">
    <property type="entry name" value="CHASE"/>
    <property type="match status" value="1"/>
</dbReference>
<evidence type="ECO:0000256" key="10">
    <source>
        <dbReference type="ARBA" id="ARBA00022989"/>
    </source>
</evidence>
<evidence type="ECO:0000256" key="9">
    <source>
        <dbReference type="ARBA" id="ARBA00022840"/>
    </source>
</evidence>
<feature type="domain" description="Histidine kinase" evidence="14">
    <location>
        <begin position="349"/>
        <end position="571"/>
    </location>
</feature>
<evidence type="ECO:0000256" key="11">
    <source>
        <dbReference type="ARBA" id="ARBA00023012"/>
    </source>
</evidence>
<keyword evidence="16" id="KW-1185">Reference proteome</keyword>
<dbReference type="CDD" id="cd00075">
    <property type="entry name" value="HATPase"/>
    <property type="match status" value="1"/>
</dbReference>
<evidence type="ECO:0000256" key="5">
    <source>
        <dbReference type="ARBA" id="ARBA00022679"/>
    </source>
</evidence>
<evidence type="ECO:0000256" key="2">
    <source>
        <dbReference type="ARBA" id="ARBA00004236"/>
    </source>
</evidence>
<keyword evidence="5" id="KW-0808">Transferase</keyword>
<dbReference type="InterPro" id="IPR005467">
    <property type="entry name" value="His_kinase_dom"/>
</dbReference>
<dbReference type="InterPro" id="IPR003661">
    <property type="entry name" value="HisK_dim/P_dom"/>
</dbReference>
<dbReference type="PRINTS" id="PR00344">
    <property type="entry name" value="BCTRLSENSOR"/>
</dbReference>
<reference evidence="15 16" key="1">
    <citation type="submission" date="2017-09" db="EMBL/GenBank/DDBJ databases">
        <authorList>
            <person name="Ehlers B."/>
            <person name="Leendertz F.H."/>
        </authorList>
    </citation>
    <scope>NUCLEOTIDE SEQUENCE [LARGE SCALE GENOMIC DNA]</scope>
    <source>
        <strain evidence="15 16">CGMCC 4.6857</strain>
    </source>
</reference>
<comment type="subcellular location">
    <subcellularLocation>
        <location evidence="2">Cell membrane</location>
    </subcellularLocation>
</comment>
<proteinExistence type="predicted"/>
<comment type="catalytic activity">
    <reaction evidence="1">
        <text>ATP + protein L-histidine = ADP + protein N-phospho-L-histidine.</text>
        <dbReference type="EC" id="2.7.13.3"/>
    </reaction>
</comment>
<dbReference type="InterPro" id="IPR006189">
    <property type="entry name" value="CHASE_dom"/>
</dbReference>
<evidence type="ECO:0000256" key="3">
    <source>
        <dbReference type="ARBA" id="ARBA00012438"/>
    </source>
</evidence>
<dbReference type="PANTHER" id="PTHR42878">
    <property type="entry name" value="TWO-COMPONENT HISTIDINE KINASE"/>
    <property type="match status" value="1"/>
</dbReference>
<dbReference type="EC" id="2.7.13.3" evidence="3"/>
<dbReference type="InterPro" id="IPR042240">
    <property type="entry name" value="CHASE_sf"/>
</dbReference>
<dbReference type="AlphaFoldDB" id="A0A285IRB8"/>
<dbReference type="GO" id="GO:0030295">
    <property type="term" value="F:protein kinase activator activity"/>
    <property type="evidence" value="ECO:0007669"/>
    <property type="project" value="TreeGrafter"/>
</dbReference>
<evidence type="ECO:0000313" key="16">
    <source>
        <dbReference type="Proteomes" id="UP000219612"/>
    </source>
</evidence>
<dbReference type="Proteomes" id="UP000219612">
    <property type="component" value="Unassembled WGS sequence"/>
</dbReference>
<dbReference type="Gene3D" id="3.30.450.350">
    <property type="entry name" value="CHASE domain"/>
    <property type="match status" value="1"/>
</dbReference>
<gene>
    <name evidence="15" type="ORF">SAMN05421748_11132</name>
</gene>
<dbReference type="PROSITE" id="PS50109">
    <property type="entry name" value="HIS_KIN"/>
    <property type="match status" value="1"/>
</dbReference>
<dbReference type="Gene3D" id="1.10.287.130">
    <property type="match status" value="1"/>
</dbReference>
<keyword evidence="9" id="KW-0067">ATP-binding</keyword>